<sequence length="122" mass="14036">MIFDMIFDKFDPNKTGKVSIRDFVNFMDELEKVQPYHLEPIFDDISRKQAEKFISQNQDVEVNKNDLLTFIESLTGKDISSITQEPLVSKETTLDTGFLSSRPRSAALDVQTLQHQKPRQNG</sequence>
<organism evidence="1 2">
    <name type="scientific">Pneumocystis oryctolagi</name>
    <dbReference type="NCBI Taxonomy" id="42067"/>
    <lineage>
        <taxon>Eukaryota</taxon>
        <taxon>Fungi</taxon>
        <taxon>Dikarya</taxon>
        <taxon>Ascomycota</taxon>
        <taxon>Taphrinomycotina</taxon>
        <taxon>Pneumocystomycetes</taxon>
        <taxon>Pneumocystaceae</taxon>
        <taxon>Pneumocystis</taxon>
    </lineage>
</organism>
<comment type="caution">
    <text evidence="1">The sequence shown here is derived from an EMBL/GenBank/DDBJ whole genome shotgun (WGS) entry which is preliminary data.</text>
</comment>
<gene>
    <name evidence="1" type="ORF">PORY_002855</name>
</gene>
<accession>A0ACB7C9N0</accession>
<keyword evidence="2" id="KW-1185">Reference proteome</keyword>
<dbReference type="Proteomes" id="UP000768646">
    <property type="component" value="Unassembled WGS sequence"/>
</dbReference>
<reference evidence="1 2" key="1">
    <citation type="journal article" date="2021" name="Commun. Biol.">
        <title>Genomic insights into the host specific adaptation of the Pneumocystis genus.</title>
        <authorList>
            <person name="Cisse O.H."/>
            <person name="Ma L."/>
            <person name="Dekker J.P."/>
            <person name="Khil P.P."/>
            <person name="Youn J.-H."/>
            <person name="Brenchley J.M."/>
            <person name="Blair R."/>
            <person name="Pahar B."/>
            <person name="Chabe M."/>
            <person name="Van Rompay K.K.A."/>
            <person name="Keesler R."/>
            <person name="Sukura A."/>
            <person name="Hirsch V."/>
            <person name="Kutty G."/>
            <person name="Liu Y."/>
            <person name="Peng L."/>
            <person name="Chen J."/>
            <person name="Song J."/>
            <person name="Weissenbacher-Lang C."/>
            <person name="Xu J."/>
            <person name="Upham N.S."/>
            <person name="Stajich J.E."/>
            <person name="Cuomo C.A."/>
            <person name="Cushion M.T."/>
            <person name="Kovacs J.A."/>
        </authorList>
    </citation>
    <scope>NUCLEOTIDE SEQUENCE [LARGE SCALE GENOMIC DNA]</scope>
    <source>
        <strain evidence="1 2">RABM</strain>
    </source>
</reference>
<evidence type="ECO:0000313" key="1">
    <source>
        <dbReference type="EMBL" id="KAG4303742.1"/>
    </source>
</evidence>
<name>A0ACB7C9N0_9ASCO</name>
<evidence type="ECO:0000313" key="2">
    <source>
        <dbReference type="Proteomes" id="UP000768646"/>
    </source>
</evidence>
<dbReference type="EMBL" id="JABTEG010000035">
    <property type="protein sequence ID" value="KAG4303742.1"/>
    <property type="molecule type" value="Genomic_DNA"/>
</dbReference>
<proteinExistence type="predicted"/>
<protein>
    <submittedName>
        <fullName evidence="1">Uncharacterized protein</fullName>
    </submittedName>
</protein>